<sequence length="324" mass="38299">MHPSTSNRPRQEMTPEEIERLEEEEFTHGPLSILKTSMLNHTQVLINCRNNRKLLGIVKAFDRHTNILLDKVKELWTERIRAKVGDKKKSVPVNKDRYIPKMFLRGDSVILIVKVPSLQRMPKLHTLHIESQRYREPEYDYEQQPPMQQQMIQQQAYQPQQQVYQQGMETQLYQQQVLEPHMYQQQTMDPQRYQQQSIDPHYQQQPIEPHPYKQQTKDSQHYQQPVRDTPIYKQPSSETHVYEQHAQEEVFQAPKQEVMVHQPPAQENQGLSEDSNIQRIKREPSEEPPQPAQEASTRPRDSEEQPAQETEGEKEKSPDSTKAS</sequence>
<evidence type="ECO:0000256" key="5">
    <source>
        <dbReference type="ARBA" id="ARBA00022664"/>
    </source>
</evidence>
<keyword evidence="8" id="KW-0539">Nucleus</keyword>
<evidence type="ECO:0000259" key="13">
    <source>
        <dbReference type="SMART" id="SM00651"/>
    </source>
</evidence>
<evidence type="ECO:0000256" key="12">
    <source>
        <dbReference type="SAM" id="MobiDB-lite"/>
    </source>
</evidence>
<evidence type="ECO:0000256" key="1">
    <source>
        <dbReference type="ARBA" id="ARBA00004123"/>
    </source>
</evidence>
<reference evidence="14" key="1">
    <citation type="submission" date="2022-01" db="EMBL/GenBank/DDBJ databases">
        <authorList>
            <person name="King R."/>
        </authorList>
    </citation>
    <scope>NUCLEOTIDE SEQUENCE</scope>
</reference>
<keyword evidence="7" id="KW-0508">mRNA splicing</keyword>
<dbReference type="SUPFAM" id="SSF50182">
    <property type="entry name" value="Sm-like ribonucleoproteins"/>
    <property type="match status" value="1"/>
</dbReference>
<keyword evidence="4" id="KW-0963">Cytoplasm</keyword>
<evidence type="ECO:0000256" key="7">
    <source>
        <dbReference type="ARBA" id="ARBA00023187"/>
    </source>
</evidence>
<dbReference type="AlphaFoldDB" id="A0A9P0E9D5"/>
<feature type="compositionally biased region" description="Polar residues" evidence="12">
    <location>
        <begin position="185"/>
        <end position="206"/>
    </location>
</feature>
<dbReference type="PANTHER" id="PTHR12777">
    <property type="entry name" value="SMALL NUCLEAR RIBONUCLEOPROTEIN SM D2"/>
    <property type="match status" value="1"/>
</dbReference>
<dbReference type="EMBL" id="OV725077">
    <property type="protein sequence ID" value="CAH1392303.1"/>
    <property type="molecule type" value="Genomic_DNA"/>
</dbReference>
<evidence type="ECO:0000256" key="10">
    <source>
        <dbReference type="ARBA" id="ARBA00033125"/>
    </source>
</evidence>
<evidence type="ECO:0000313" key="14">
    <source>
        <dbReference type="EMBL" id="CAH1392303.1"/>
    </source>
</evidence>
<dbReference type="GO" id="GO:0005689">
    <property type="term" value="C:U12-type spliceosomal complex"/>
    <property type="evidence" value="ECO:0007669"/>
    <property type="project" value="UniProtKB-ARBA"/>
</dbReference>
<feature type="compositionally biased region" description="Basic and acidic residues" evidence="12">
    <location>
        <begin position="311"/>
        <end position="324"/>
    </location>
</feature>
<feature type="compositionally biased region" description="Polar residues" evidence="12">
    <location>
        <begin position="265"/>
        <end position="278"/>
    </location>
</feature>
<dbReference type="SMART" id="SM00651">
    <property type="entry name" value="Sm"/>
    <property type="match status" value="1"/>
</dbReference>
<dbReference type="InterPro" id="IPR001163">
    <property type="entry name" value="Sm_dom_euk/arc"/>
</dbReference>
<feature type="region of interest" description="Disordered" evidence="12">
    <location>
        <begin position="262"/>
        <end position="324"/>
    </location>
</feature>
<evidence type="ECO:0000256" key="11">
    <source>
        <dbReference type="ARBA" id="ARBA00073889"/>
    </source>
</evidence>
<proteinExistence type="inferred from homology"/>
<evidence type="ECO:0000256" key="6">
    <source>
        <dbReference type="ARBA" id="ARBA00022728"/>
    </source>
</evidence>
<dbReference type="Pfam" id="PF01423">
    <property type="entry name" value="LSM"/>
    <property type="match status" value="1"/>
</dbReference>
<evidence type="ECO:0000313" key="15">
    <source>
        <dbReference type="Proteomes" id="UP001152798"/>
    </source>
</evidence>
<organism evidence="14 15">
    <name type="scientific">Nezara viridula</name>
    <name type="common">Southern green stink bug</name>
    <name type="synonym">Cimex viridulus</name>
    <dbReference type="NCBI Taxonomy" id="85310"/>
    <lineage>
        <taxon>Eukaryota</taxon>
        <taxon>Metazoa</taxon>
        <taxon>Ecdysozoa</taxon>
        <taxon>Arthropoda</taxon>
        <taxon>Hexapoda</taxon>
        <taxon>Insecta</taxon>
        <taxon>Pterygota</taxon>
        <taxon>Neoptera</taxon>
        <taxon>Paraneoptera</taxon>
        <taxon>Hemiptera</taxon>
        <taxon>Heteroptera</taxon>
        <taxon>Panheteroptera</taxon>
        <taxon>Pentatomomorpha</taxon>
        <taxon>Pentatomoidea</taxon>
        <taxon>Pentatomidae</taxon>
        <taxon>Pentatominae</taxon>
        <taxon>Nezara</taxon>
    </lineage>
</organism>
<feature type="region of interest" description="Disordered" evidence="12">
    <location>
        <begin position="185"/>
        <end position="224"/>
    </location>
</feature>
<evidence type="ECO:0000256" key="4">
    <source>
        <dbReference type="ARBA" id="ARBA00022490"/>
    </source>
</evidence>
<keyword evidence="15" id="KW-1185">Reference proteome</keyword>
<dbReference type="OrthoDB" id="437526at2759"/>
<accession>A0A9P0E9D5</accession>
<dbReference type="GO" id="GO:0000398">
    <property type="term" value="P:mRNA splicing, via spliceosome"/>
    <property type="evidence" value="ECO:0007669"/>
    <property type="project" value="UniProtKB-ARBA"/>
</dbReference>
<evidence type="ECO:0000256" key="2">
    <source>
        <dbReference type="ARBA" id="ARBA00004514"/>
    </source>
</evidence>
<dbReference type="GO" id="GO:0005829">
    <property type="term" value="C:cytosol"/>
    <property type="evidence" value="ECO:0007669"/>
    <property type="project" value="UniProtKB-SubCell"/>
</dbReference>
<gene>
    <name evidence="14" type="ORF">NEZAVI_LOCUS3153</name>
</gene>
<comment type="subcellular location">
    <subcellularLocation>
        <location evidence="2">Cytoplasm</location>
        <location evidence="2">Cytosol</location>
    </subcellularLocation>
    <subcellularLocation>
        <location evidence="1">Nucleus</location>
    </subcellularLocation>
</comment>
<dbReference type="InterPro" id="IPR010920">
    <property type="entry name" value="LSM_dom_sf"/>
</dbReference>
<evidence type="ECO:0000256" key="9">
    <source>
        <dbReference type="ARBA" id="ARBA00023274"/>
    </source>
</evidence>
<dbReference type="Gene3D" id="2.30.30.100">
    <property type="match status" value="1"/>
</dbReference>
<dbReference type="GO" id="GO:0097525">
    <property type="term" value="C:spliceosomal snRNP complex"/>
    <property type="evidence" value="ECO:0007669"/>
    <property type="project" value="UniProtKB-ARBA"/>
</dbReference>
<protein>
    <recommendedName>
        <fullName evidence="11">Probable small nuclear ribonucleoprotein Sm D2</fullName>
    </recommendedName>
    <alternativeName>
        <fullName evidence="10">snRNP core protein D2</fullName>
    </alternativeName>
</protein>
<name>A0A9P0E9D5_NEZVI</name>
<feature type="domain" description="Sm" evidence="13">
    <location>
        <begin position="34"/>
        <end position="114"/>
    </location>
</feature>
<evidence type="ECO:0000256" key="8">
    <source>
        <dbReference type="ARBA" id="ARBA00023242"/>
    </source>
</evidence>
<keyword evidence="5" id="KW-0507">mRNA processing</keyword>
<comment type="similarity">
    <text evidence="3">Belongs to the snRNP core protein family.</text>
</comment>
<keyword evidence="9" id="KW-0687">Ribonucleoprotein</keyword>
<keyword evidence="6" id="KW-0747">Spliceosome</keyword>
<dbReference type="CDD" id="cd01720">
    <property type="entry name" value="Sm_D2"/>
    <property type="match status" value="1"/>
</dbReference>
<dbReference type="Proteomes" id="UP001152798">
    <property type="component" value="Chromosome 1"/>
</dbReference>
<dbReference type="InterPro" id="IPR027248">
    <property type="entry name" value="Sm_D2"/>
</dbReference>
<dbReference type="FunFam" id="2.30.30.100:FF:000069">
    <property type="entry name" value="Small nuclear ribonucleoprotein Sm D2"/>
    <property type="match status" value="1"/>
</dbReference>
<evidence type="ECO:0000256" key="3">
    <source>
        <dbReference type="ARBA" id="ARBA00008146"/>
    </source>
</evidence>